<proteinExistence type="predicted"/>
<sequence>MGARQARERHGLVQLVDERVRRVLLRNGPDIGPAPEVTIVLILINPLVRYVTRHERLVRCVELETLRDLKLRRMWRTISVGTYPKSRALRSRGSGGVAAASNPSPLVFSNGPDALCNSSLSKFPRSANRAHPSANWPPSSGSRLK</sequence>
<dbReference type="Proteomes" id="UP000293360">
    <property type="component" value="Unassembled WGS sequence"/>
</dbReference>
<feature type="compositionally biased region" description="Polar residues" evidence="1">
    <location>
        <begin position="136"/>
        <end position="145"/>
    </location>
</feature>
<dbReference type="EMBL" id="QJNU01000229">
    <property type="protein sequence ID" value="RYP04062.1"/>
    <property type="molecule type" value="Genomic_DNA"/>
</dbReference>
<feature type="region of interest" description="Disordered" evidence="1">
    <location>
        <begin position="120"/>
        <end position="145"/>
    </location>
</feature>
<protein>
    <submittedName>
        <fullName evidence="2">Uncharacterized protein</fullName>
    </submittedName>
</protein>
<evidence type="ECO:0000256" key="1">
    <source>
        <dbReference type="SAM" id="MobiDB-lite"/>
    </source>
</evidence>
<feature type="region of interest" description="Disordered" evidence="1">
    <location>
        <begin position="88"/>
        <end position="107"/>
    </location>
</feature>
<evidence type="ECO:0000313" key="2">
    <source>
        <dbReference type="EMBL" id="RYP04062.1"/>
    </source>
</evidence>
<gene>
    <name evidence="2" type="ORF">DL764_004692</name>
</gene>
<name>A0A4Q4TDL1_9PEZI</name>
<evidence type="ECO:0000313" key="3">
    <source>
        <dbReference type="Proteomes" id="UP000293360"/>
    </source>
</evidence>
<comment type="caution">
    <text evidence="2">The sequence shown here is derived from an EMBL/GenBank/DDBJ whole genome shotgun (WGS) entry which is preliminary data.</text>
</comment>
<dbReference type="AlphaFoldDB" id="A0A4Q4TDL1"/>
<accession>A0A4Q4TDL1</accession>
<reference evidence="2 3" key="1">
    <citation type="submission" date="2018-06" db="EMBL/GenBank/DDBJ databases">
        <title>Complete Genomes of Monosporascus.</title>
        <authorList>
            <person name="Robinson A.J."/>
            <person name="Natvig D.O."/>
        </authorList>
    </citation>
    <scope>NUCLEOTIDE SEQUENCE [LARGE SCALE GENOMIC DNA]</scope>
    <source>
        <strain evidence="2 3">CBS 110550</strain>
    </source>
</reference>
<organism evidence="2 3">
    <name type="scientific">Monosporascus ibericus</name>
    <dbReference type="NCBI Taxonomy" id="155417"/>
    <lineage>
        <taxon>Eukaryota</taxon>
        <taxon>Fungi</taxon>
        <taxon>Dikarya</taxon>
        <taxon>Ascomycota</taxon>
        <taxon>Pezizomycotina</taxon>
        <taxon>Sordariomycetes</taxon>
        <taxon>Xylariomycetidae</taxon>
        <taxon>Xylariales</taxon>
        <taxon>Xylariales incertae sedis</taxon>
        <taxon>Monosporascus</taxon>
    </lineage>
</organism>
<keyword evidence="3" id="KW-1185">Reference proteome</keyword>